<keyword evidence="2" id="KW-1133">Transmembrane helix</keyword>
<evidence type="ECO:0000313" key="3">
    <source>
        <dbReference type="EMBL" id="CAG8606650.1"/>
    </source>
</evidence>
<feature type="transmembrane region" description="Helical" evidence="2">
    <location>
        <begin position="20"/>
        <end position="39"/>
    </location>
</feature>
<evidence type="ECO:0000256" key="1">
    <source>
        <dbReference type="SAM" id="MobiDB-lite"/>
    </source>
</evidence>
<protein>
    <submittedName>
        <fullName evidence="3">11416_t:CDS:1</fullName>
    </submittedName>
</protein>
<dbReference type="Proteomes" id="UP000789405">
    <property type="component" value="Unassembled WGS sequence"/>
</dbReference>
<evidence type="ECO:0000256" key="2">
    <source>
        <dbReference type="SAM" id="Phobius"/>
    </source>
</evidence>
<comment type="caution">
    <text evidence="3">The sequence shown here is derived from an EMBL/GenBank/DDBJ whole genome shotgun (WGS) entry which is preliminary data.</text>
</comment>
<gene>
    <name evidence="3" type="ORF">DERYTH_LOCUS7921</name>
</gene>
<organism evidence="3 4">
    <name type="scientific">Dentiscutata erythropus</name>
    <dbReference type="NCBI Taxonomy" id="1348616"/>
    <lineage>
        <taxon>Eukaryota</taxon>
        <taxon>Fungi</taxon>
        <taxon>Fungi incertae sedis</taxon>
        <taxon>Mucoromycota</taxon>
        <taxon>Glomeromycotina</taxon>
        <taxon>Glomeromycetes</taxon>
        <taxon>Diversisporales</taxon>
        <taxon>Gigasporaceae</taxon>
        <taxon>Dentiscutata</taxon>
    </lineage>
</organism>
<proteinExistence type="predicted"/>
<dbReference type="AlphaFoldDB" id="A0A9N9CNT8"/>
<keyword evidence="4" id="KW-1185">Reference proteome</keyword>
<name>A0A9N9CNT8_9GLOM</name>
<dbReference type="EMBL" id="CAJVPY010003967">
    <property type="protein sequence ID" value="CAG8606650.1"/>
    <property type="molecule type" value="Genomic_DNA"/>
</dbReference>
<keyword evidence="2" id="KW-0812">Transmembrane</keyword>
<keyword evidence="2" id="KW-0472">Membrane</keyword>
<feature type="compositionally biased region" description="Polar residues" evidence="1">
    <location>
        <begin position="165"/>
        <end position="188"/>
    </location>
</feature>
<evidence type="ECO:0000313" key="4">
    <source>
        <dbReference type="Proteomes" id="UP000789405"/>
    </source>
</evidence>
<reference evidence="3" key="1">
    <citation type="submission" date="2021-06" db="EMBL/GenBank/DDBJ databases">
        <authorList>
            <person name="Kallberg Y."/>
            <person name="Tangrot J."/>
            <person name="Rosling A."/>
        </authorList>
    </citation>
    <scope>NUCLEOTIDE SEQUENCE</scope>
    <source>
        <strain evidence="3">MA453B</strain>
    </source>
</reference>
<sequence>MSFLHTLIFFYEIISYGIKIIAAFLPIGWIAVIFAYTYGKQKEVKSDLIDVKGENKCDDILPKTSLASNTTLSSVSKAEQTSLPIASNKDNSPPDFTEVSKFFKKLKSINKKKDNNTPTKDEKDSNIVTTDKKDSNIVTTDKKDSNILTTEKNGSNVLIAENKDGNTLTAENKDGNTLTTENKDGNTLTTESKDCNTLTTESKDCNTLTTENKNGNTLMTEKKDSNILTAENKDGNTFTTENEDGNTLTTENEYGNTLTTEKKDGKIIKKEMIVCMQTIVYNCTPTELIKEDENTFVHGIISNKYFDI</sequence>
<dbReference type="OrthoDB" id="2413693at2759"/>
<accession>A0A9N9CNT8</accession>
<feature type="region of interest" description="Disordered" evidence="1">
    <location>
        <begin position="161"/>
        <end position="188"/>
    </location>
</feature>